<dbReference type="PANTHER" id="PTHR33074:SF108">
    <property type="entry name" value="OS02G0492500 PROTEIN"/>
    <property type="match status" value="1"/>
</dbReference>
<reference evidence="2" key="1">
    <citation type="journal article" date="2018" name="DNA Res.">
        <title>Multiple hybrid de novo genome assembly of finger millet, an orphan allotetraploid crop.</title>
        <authorList>
            <person name="Hatakeyama M."/>
            <person name="Aluri S."/>
            <person name="Balachadran M.T."/>
            <person name="Sivarajan S.R."/>
            <person name="Patrignani A."/>
            <person name="Gruter S."/>
            <person name="Poveda L."/>
            <person name="Shimizu-Inatsugi R."/>
            <person name="Baeten J."/>
            <person name="Francoijs K.J."/>
            <person name="Nataraja K.N."/>
            <person name="Reddy Y.A.N."/>
            <person name="Phadnis S."/>
            <person name="Ravikumar R.L."/>
            <person name="Schlapbach R."/>
            <person name="Sreeman S.M."/>
            <person name="Shimizu K.K."/>
        </authorList>
    </citation>
    <scope>NUCLEOTIDE SEQUENCE</scope>
</reference>
<protein>
    <recommendedName>
        <fullName evidence="1">DUF1618 domain-containing protein</fullName>
    </recommendedName>
</protein>
<evidence type="ECO:0000259" key="1">
    <source>
        <dbReference type="Pfam" id="PF07762"/>
    </source>
</evidence>
<accession>A0AAV5FFB0</accession>
<proteinExistence type="predicted"/>
<dbReference type="EMBL" id="BQKI01000085">
    <property type="protein sequence ID" value="GJN34393.1"/>
    <property type="molecule type" value="Genomic_DNA"/>
</dbReference>
<name>A0AAV5FFB0_ELECO</name>
<dbReference type="InterPro" id="IPR011676">
    <property type="entry name" value="DUF1618"/>
</dbReference>
<dbReference type="AlphaFoldDB" id="A0AAV5FFB0"/>
<feature type="domain" description="DUF1618" evidence="1">
    <location>
        <begin position="233"/>
        <end position="380"/>
    </location>
</feature>
<evidence type="ECO:0000313" key="3">
    <source>
        <dbReference type="Proteomes" id="UP001054889"/>
    </source>
</evidence>
<sequence>MAADGCLPRDVVSSMKHPLLKLLLIPPPIHHEEPDSPPGSILLDPFVYLSPRTNSTTAKGVRSDGESIFVTLWVATPPRVSCITVHCTNEKQPAFGGMPKILCTEDDLILIRVPVCPPLDDLLCANESDYFIYEASSKNKPPSLKLVRIPGEMKFSDNQAVLLRCRDRDMFFLAAMRRAHCPFPMRQFDLHLYNSDTERWTTKLMDVDAAQNFRYRNTDKVITIGGQHGTVAWVDLWHGILICDLLRNNQELRYIELPMLLAPNPGGNPMFFRNIVVLEGCIKLFEMQYMGLVSHPGCTSCMNAEGWEWEAATKILKFSDMVSANNWEEDCRIKFSDVPVNSPAYARMLPLQEGEDTKLTLKRLRGGYPALSLHDQDVVYITSRPDSFGYNASVIAVDMRNKTIKDVADFGSERPIGYCFIYLQSAISKHLDIWSSTR</sequence>
<comment type="caution">
    <text evidence="2">The sequence shown here is derived from an EMBL/GenBank/DDBJ whole genome shotgun (WGS) entry which is preliminary data.</text>
</comment>
<reference evidence="2" key="2">
    <citation type="submission" date="2021-12" db="EMBL/GenBank/DDBJ databases">
        <title>Resequencing data analysis of finger millet.</title>
        <authorList>
            <person name="Hatakeyama M."/>
            <person name="Aluri S."/>
            <person name="Balachadran M.T."/>
            <person name="Sivarajan S.R."/>
            <person name="Poveda L."/>
            <person name="Shimizu-Inatsugi R."/>
            <person name="Schlapbach R."/>
            <person name="Sreeman S.M."/>
            <person name="Shimizu K.K."/>
        </authorList>
    </citation>
    <scope>NUCLEOTIDE SEQUENCE</scope>
</reference>
<dbReference type="Proteomes" id="UP001054889">
    <property type="component" value="Unassembled WGS sequence"/>
</dbReference>
<dbReference type="Pfam" id="PF07762">
    <property type="entry name" value="DUF1618"/>
    <property type="match status" value="1"/>
</dbReference>
<gene>
    <name evidence="2" type="primary">gb23049</name>
    <name evidence="2" type="ORF">PR202_gb23049</name>
</gene>
<dbReference type="PANTHER" id="PTHR33074">
    <property type="entry name" value="EXPRESSED PROTEIN-RELATED"/>
    <property type="match status" value="1"/>
</dbReference>
<keyword evidence="3" id="KW-1185">Reference proteome</keyword>
<evidence type="ECO:0000313" key="2">
    <source>
        <dbReference type="EMBL" id="GJN34393.1"/>
    </source>
</evidence>
<organism evidence="2 3">
    <name type="scientific">Eleusine coracana subsp. coracana</name>
    <dbReference type="NCBI Taxonomy" id="191504"/>
    <lineage>
        <taxon>Eukaryota</taxon>
        <taxon>Viridiplantae</taxon>
        <taxon>Streptophyta</taxon>
        <taxon>Embryophyta</taxon>
        <taxon>Tracheophyta</taxon>
        <taxon>Spermatophyta</taxon>
        <taxon>Magnoliopsida</taxon>
        <taxon>Liliopsida</taxon>
        <taxon>Poales</taxon>
        <taxon>Poaceae</taxon>
        <taxon>PACMAD clade</taxon>
        <taxon>Chloridoideae</taxon>
        <taxon>Cynodonteae</taxon>
        <taxon>Eleusininae</taxon>
        <taxon>Eleusine</taxon>
    </lineage>
</organism>